<dbReference type="RefSeq" id="WP_244535422.1">
    <property type="nucleotide sequence ID" value="NZ_FOSV01000010.1"/>
</dbReference>
<dbReference type="GO" id="GO:0005829">
    <property type="term" value="C:cytosol"/>
    <property type="evidence" value="ECO:0007669"/>
    <property type="project" value="UniProtKB-ARBA"/>
</dbReference>
<evidence type="ECO:0000256" key="1">
    <source>
        <dbReference type="ARBA" id="ARBA00022472"/>
    </source>
</evidence>
<dbReference type="InterPro" id="IPR001062">
    <property type="entry name" value="Transcrpt_antiterm_NusG"/>
</dbReference>
<keyword evidence="2" id="KW-0889">Transcription antitermination</keyword>
<evidence type="ECO:0000256" key="3">
    <source>
        <dbReference type="ARBA" id="ARBA00023015"/>
    </source>
</evidence>
<dbReference type="PROSITE" id="PS01014">
    <property type="entry name" value="NUSG"/>
    <property type="match status" value="1"/>
</dbReference>
<evidence type="ECO:0000313" key="6">
    <source>
        <dbReference type="Proteomes" id="UP000198804"/>
    </source>
</evidence>
<dbReference type="PRINTS" id="PR00338">
    <property type="entry name" value="NUSGTNSCPFCT"/>
</dbReference>
<reference evidence="6" key="1">
    <citation type="submission" date="2016-10" db="EMBL/GenBank/DDBJ databases">
        <authorList>
            <person name="Varghese N."/>
            <person name="Submissions S."/>
        </authorList>
    </citation>
    <scope>NUCLEOTIDE SEQUENCE [LARGE SCALE GENOMIC DNA]</scope>
    <source>
        <strain evidence="6">CGMCC 1.6474</strain>
    </source>
</reference>
<keyword evidence="4" id="KW-0804">Transcription</keyword>
<dbReference type="Proteomes" id="UP000198804">
    <property type="component" value="Unassembled WGS sequence"/>
</dbReference>
<dbReference type="InterPro" id="IPR036735">
    <property type="entry name" value="NGN_dom_sf"/>
</dbReference>
<evidence type="ECO:0000256" key="2">
    <source>
        <dbReference type="ARBA" id="ARBA00022814"/>
    </source>
</evidence>
<dbReference type="GO" id="GO:0032784">
    <property type="term" value="P:regulation of DNA-templated transcription elongation"/>
    <property type="evidence" value="ECO:0007669"/>
    <property type="project" value="InterPro"/>
</dbReference>
<gene>
    <name evidence="5" type="ORF">SAMN04488125_11083</name>
</gene>
<evidence type="ECO:0000256" key="4">
    <source>
        <dbReference type="ARBA" id="ARBA00023163"/>
    </source>
</evidence>
<dbReference type="GO" id="GO:0006354">
    <property type="term" value="P:DNA-templated transcription elongation"/>
    <property type="evidence" value="ECO:0007669"/>
    <property type="project" value="InterPro"/>
</dbReference>
<dbReference type="InterPro" id="IPR043425">
    <property type="entry name" value="NusG-like"/>
</dbReference>
<proteinExistence type="predicted"/>
<dbReference type="SUPFAM" id="SSF82679">
    <property type="entry name" value="N-utilization substance G protein NusG, N-terminal domain"/>
    <property type="match status" value="1"/>
</dbReference>
<dbReference type="EMBL" id="FOSV01000010">
    <property type="protein sequence ID" value="SFL18278.1"/>
    <property type="molecule type" value="Genomic_DNA"/>
</dbReference>
<dbReference type="InterPro" id="IPR014722">
    <property type="entry name" value="Rib_uL2_dom2"/>
</dbReference>
<accession>A0A1I4FK18</accession>
<keyword evidence="3" id="KW-0805">Transcription regulation</keyword>
<dbReference type="CDD" id="cd06091">
    <property type="entry name" value="KOW_NusG"/>
    <property type="match status" value="1"/>
</dbReference>
<dbReference type="STRING" id="414703.SAMN04488125_11083"/>
<dbReference type="GO" id="GO:0031564">
    <property type="term" value="P:transcription antitermination"/>
    <property type="evidence" value="ECO:0007669"/>
    <property type="project" value="UniProtKB-KW"/>
</dbReference>
<dbReference type="PANTHER" id="PTHR30265:SF4">
    <property type="entry name" value="KOW MOTIF FAMILY PROTEIN, EXPRESSED"/>
    <property type="match status" value="1"/>
</dbReference>
<dbReference type="InterPro" id="IPR015869">
    <property type="entry name" value="Transcrpt_antiterm_NusG_bac_CS"/>
</dbReference>
<dbReference type="GO" id="GO:0006353">
    <property type="term" value="P:DNA-templated transcription termination"/>
    <property type="evidence" value="ECO:0007669"/>
    <property type="project" value="UniProtKB-KW"/>
</dbReference>
<organism evidence="5 6">
    <name type="scientific">Methylorubrum salsuginis</name>
    <dbReference type="NCBI Taxonomy" id="414703"/>
    <lineage>
        <taxon>Bacteria</taxon>
        <taxon>Pseudomonadati</taxon>
        <taxon>Pseudomonadota</taxon>
        <taxon>Alphaproteobacteria</taxon>
        <taxon>Hyphomicrobiales</taxon>
        <taxon>Methylobacteriaceae</taxon>
        <taxon>Methylorubrum</taxon>
    </lineage>
</organism>
<keyword evidence="6" id="KW-1185">Reference proteome</keyword>
<keyword evidence="1" id="KW-0806">Transcription termination</keyword>
<dbReference type="SUPFAM" id="SSF50104">
    <property type="entry name" value="Translation proteins SH3-like domain"/>
    <property type="match status" value="1"/>
</dbReference>
<protein>
    <submittedName>
        <fullName evidence="5">Transcription antitermination protein nusG</fullName>
    </submittedName>
</protein>
<dbReference type="InterPro" id="IPR008991">
    <property type="entry name" value="Translation_prot_SH3-like_sf"/>
</dbReference>
<dbReference type="Gene3D" id="2.30.30.30">
    <property type="match status" value="1"/>
</dbReference>
<sequence length="231" mass="25976">MTNKQRRAQRRMKAREKKRRNVRKAVAVNMQSVRAGDYTAAREELPRFEVATGLTWYVVRTLPRWAARAAEQIRAIGIPVFEAREAIRLVSDIGKVRVALVPVLNRLLFVGIAEGTSELRRVEEHPGVYDDLTSYRRGGVMRSASGLPMTIPATEMQDFADAITGHGEEVQLAAQILYEIGHAVVVEDGAFASFRGIVEEVDEERSRLKVAVEIFGRMTPVELEYKQVRVA</sequence>
<dbReference type="PANTHER" id="PTHR30265">
    <property type="entry name" value="RHO-INTERACTING TRANSCRIPTION TERMINATION FACTOR NUSG"/>
    <property type="match status" value="1"/>
</dbReference>
<dbReference type="FunFam" id="2.30.30.30:FF:000002">
    <property type="entry name" value="Transcription termination/antitermination factor NusG"/>
    <property type="match status" value="1"/>
</dbReference>
<name>A0A1I4FK18_9HYPH</name>
<dbReference type="AlphaFoldDB" id="A0A1I4FK18"/>
<evidence type="ECO:0000313" key="5">
    <source>
        <dbReference type="EMBL" id="SFL18278.1"/>
    </source>
</evidence>